<dbReference type="EMBL" id="BJVU01000001">
    <property type="protein sequence ID" value="GEL57779.1"/>
    <property type="molecule type" value="Genomic_DNA"/>
</dbReference>
<keyword evidence="4" id="KW-1185">Reference proteome</keyword>
<accession>A0A0D6N5N1</accession>
<dbReference type="Pfam" id="PF00300">
    <property type="entry name" value="His_Phos_1"/>
    <property type="match status" value="1"/>
</dbReference>
<evidence type="ECO:0000313" key="2">
    <source>
        <dbReference type="EMBL" id="GEL57779.1"/>
    </source>
</evidence>
<dbReference type="Proteomes" id="UP000321891">
    <property type="component" value="Unassembled WGS sequence"/>
</dbReference>
<evidence type="ECO:0000313" key="1">
    <source>
        <dbReference type="EMBL" id="GAN61327.1"/>
    </source>
</evidence>
<dbReference type="CDD" id="cd07067">
    <property type="entry name" value="HP_PGM_like"/>
    <property type="match status" value="1"/>
</dbReference>
<evidence type="ECO:0000313" key="4">
    <source>
        <dbReference type="Proteomes" id="UP000321891"/>
    </source>
</evidence>
<sequence length="175" mass="18813">MNGTLLLLRHAEAASPPMGDFSETADRARPLTAAGQATAQRCGLWLRQKGLSPDYVLCSPALRTRQTLAGLLPFLRPLITEPVFCPDIYEAPPEALLAQIQKAPLQARSVLLVGHNPGISALARKLDPTAMELDQGFATGSIGQFTAWGAEGSTHAPDWSICDNHNLTLDTFSRP</sequence>
<accession>A0A6N3SMR5</accession>
<comment type="caution">
    <text evidence="1">The sequence shown here is derived from an EMBL/GenBank/DDBJ whole genome shotgun (WGS) entry which is preliminary data.</text>
</comment>
<evidence type="ECO:0000313" key="3">
    <source>
        <dbReference type="Proteomes" id="UP000032671"/>
    </source>
</evidence>
<dbReference type="PANTHER" id="PTHR47623:SF1">
    <property type="entry name" value="OS09G0287300 PROTEIN"/>
    <property type="match status" value="1"/>
</dbReference>
<dbReference type="AlphaFoldDB" id="A0A0D6N5N1"/>
<proteinExistence type="predicted"/>
<reference evidence="1 3" key="1">
    <citation type="submission" date="2012-11" db="EMBL/GenBank/DDBJ databases">
        <title>Whole genome sequence of Acetobacter cibinongensis 4H-1.</title>
        <authorList>
            <person name="Azuma Y."/>
            <person name="Higashiura N."/>
            <person name="Hirakawa H."/>
            <person name="Matsushita K."/>
        </authorList>
    </citation>
    <scope>NUCLEOTIDE SEQUENCE [LARGE SCALE GENOMIC DNA]</scope>
    <source>
        <strain evidence="1 3">4H-1</strain>
    </source>
</reference>
<dbReference type="Gene3D" id="3.40.50.1240">
    <property type="entry name" value="Phosphoglycerate mutase-like"/>
    <property type="match status" value="1"/>
</dbReference>
<name>A0A0D6N5N1_9PROT</name>
<gene>
    <name evidence="1" type="ORF">Abci_018_197</name>
    <name evidence="2" type="ORF">ACI01nite_03810</name>
</gene>
<dbReference type="RefSeq" id="WP_048839353.1">
    <property type="nucleotide sequence ID" value="NZ_BAMV01000018.1"/>
</dbReference>
<dbReference type="SUPFAM" id="SSF53254">
    <property type="entry name" value="Phosphoglycerate mutase-like"/>
    <property type="match status" value="1"/>
</dbReference>
<reference evidence="2 4" key="2">
    <citation type="submission" date="2019-07" db="EMBL/GenBank/DDBJ databases">
        <title>Whole genome shotgun sequence of Acetobacter cibinongensis NBRC 16605.</title>
        <authorList>
            <person name="Hosoyama A."/>
            <person name="Uohara A."/>
            <person name="Ohji S."/>
            <person name="Ichikawa N."/>
        </authorList>
    </citation>
    <scope>NUCLEOTIDE SEQUENCE [LARGE SCALE GENOMIC DNA]</scope>
    <source>
        <strain evidence="2 4">NBRC 16605</strain>
    </source>
</reference>
<dbReference type="InterPro" id="IPR029033">
    <property type="entry name" value="His_PPase_superfam"/>
</dbReference>
<dbReference type="PANTHER" id="PTHR47623">
    <property type="entry name" value="OS09G0287300 PROTEIN"/>
    <property type="match status" value="1"/>
</dbReference>
<organism evidence="1 3">
    <name type="scientific">Acetobacter cibinongensis</name>
    <dbReference type="NCBI Taxonomy" id="146475"/>
    <lineage>
        <taxon>Bacteria</taxon>
        <taxon>Pseudomonadati</taxon>
        <taxon>Pseudomonadota</taxon>
        <taxon>Alphaproteobacteria</taxon>
        <taxon>Acetobacterales</taxon>
        <taxon>Acetobacteraceae</taxon>
        <taxon>Acetobacter</taxon>
    </lineage>
</organism>
<dbReference type="STRING" id="1231339.Abci_018_197"/>
<protein>
    <submittedName>
        <fullName evidence="1">Phosphohistidine phosphatas</fullName>
    </submittedName>
</protein>
<dbReference type="EMBL" id="BAMV01000018">
    <property type="protein sequence ID" value="GAN61327.1"/>
    <property type="molecule type" value="Genomic_DNA"/>
</dbReference>
<dbReference type="Proteomes" id="UP000032671">
    <property type="component" value="Unassembled WGS sequence"/>
</dbReference>
<dbReference type="InterPro" id="IPR013078">
    <property type="entry name" value="His_Pase_superF_clade-1"/>
</dbReference>
<dbReference type="SMART" id="SM00855">
    <property type="entry name" value="PGAM"/>
    <property type="match status" value="1"/>
</dbReference>